<reference evidence="3" key="1">
    <citation type="submission" date="2015-07" db="EMBL/GenBank/DDBJ databases">
        <title>MeaNS - Measles Nucleotide Surveillance Program.</title>
        <authorList>
            <person name="Tran T."/>
            <person name="Druce J."/>
        </authorList>
    </citation>
    <scope>NUCLEOTIDE SEQUENCE</scope>
    <source>
        <strain evidence="3">UCB-OBI-ISO-001</strain>
        <tissue evidence="3">Gonad</tissue>
    </source>
</reference>
<dbReference type="OrthoDB" id="10408438at2759"/>
<feature type="coiled-coil region" evidence="1">
    <location>
        <begin position="51"/>
        <end position="107"/>
    </location>
</feature>
<keyword evidence="1" id="KW-0175">Coiled coil</keyword>
<dbReference type="AlphaFoldDB" id="A0A0L8H6Q5"/>
<evidence type="ECO:0000256" key="1">
    <source>
        <dbReference type="SAM" id="Coils"/>
    </source>
</evidence>
<dbReference type="EMBL" id="KQ419049">
    <property type="protein sequence ID" value="KOF84769.1"/>
    <property type="molecule type" value="Genomic_DNA"/>
</dbReference>
<organism evidence="3">
    <name type="scientific">Octopus bimaculoides</name>
    <name type="common">California two-spotted octopus</name>
    <dbReference type="NCBI Taxonomy" id="37653"/>
    <lineage>
        <taxon>Eukaryota</taxon>
        <taxon>Metazoa</taxon>
        <taxon>Spiralia</taxon>
        <taxon>Lophotrochozoa</taxon>
        <taxon>Mollusca</taxon>
        <taxon>Cephalopoda</taxon>
        <taxon>Coleoidea</taxon>
        <taxon>Octopodiformes</taxon>
        <taxon>Octopoda</taxon>
        <taxon>Incirrata</taxon>
        <taxon>Octopodidae</taxon>
        <taxon>Octopus</taxon>
    </lineage>
</organism>
<proteinExistence type="predicted"/>
<sequence length="253" mass="30801">MRFPRKENLFINEEIANKRSMEEDLKEEVKPEAEEEVKSEKEEKVHTEWDKDAMRLKKEMLDQVIQGLKEEGDQVRQQLNKLEEAVRQELENLEEQVMHELKKQEKLQRPRINKLAEQVKLELKDLDWLVKQKKELGQEEDKLRKKIRLSLQVMKEHKERVTHYVSELEEQLILKERRMYGLKIQEEQQQQQITEKRNLKDLDLPELKELEEKVMQRLNDLDWHVKQKTEHEEETRAEKLVKMMKIPKLAKNI</sequence>
<evidence type="ECO:0000256" key="2">
    <source>
        <dbReference type="SAM" id="MobiDB-lite"/>
    </source>
</evidence>
<accession>A0A0L8H6Q5</accession>
<gene>
    <name evidence="3" type="ORF">OCBIM_22021441mg</name>
</gene>
<evidence type="ECO:0000313" key="3">
    <source>
        <dbReference type="EMBL" id="KOF84769.1"/>
    </source>
</evidence>
<feature type="region of interest" description="Disordered" evidence="2">
    <location>
        <begin position="20"/>
        <end position="46"/>
    </location>
</feature>
<protein>
    <submittedName>
        <fullName evidence="3">Uncharacterized protein</fullName>
    </submittedName>
</protein>
<name>A0A0L8H6Q5_OCTBM</name>